<name>A0A849IFW2_9HYPH</name>
<accession>A0A849IFW2</accession>
<keyword evidence="1" id="KW-0732">Signal</keyword>
<dbReference type="InterPro" id="IPR006860">
    <property type="entry name" value="FecR"/>
</dbReference>
<dbReference type="Proteomes" id="UP000564885">
    <property type="component" value="Unassembled WGS sequence"/>
</dbReference>
<comment type="caution">
    <text evidence="3">The sequence shown here is derived from an EMBL/GenBank/DDBJ whole genome shotgun (WGS) entry which is preliminary data.</text>
</comment>
<feature type="chain" id="PRO_5032336554" evidence="1">
    <location>
        <begin position="20"/>
        <end position="164"/>
    </location>
</feature>
<gene>
    <name evidence="3" type="ORF">HJG44_22350</name>
</gene>
<protein>
    <submittedName>
        <fullName evidence="3">FecR domain-containing protein</fullName>
    </submittedName>
</protein>
<feature type="domain" description="FecR protein" evidence="2">
    <location>
        <begin position="36"/>
        <end position="118"/>
    </location>
</feature>
<reference evidence="3 4" key="1">
    <citation type="submission" date="2020-04" db="EMBL/GenBank/DDBJ databases">
        <title>Enterovirga sp. isolate from soil.</title>
        <authorList>
            <person name="Chea S."/>
            <person name="Kim D.-U."/>
        </authorList>
    </citation>
    <scope>NUCLEOTIDE SEQUENCE [LARGE SCALE GENOMIC DNA]</scope>
    <source>
        <strain evidence="3 4">DB1703</strain>
    </source>
</reference>
<proteinExistence type="predicted"/>
<evidence type="ECO:0000313" key="4">
    <source>
        <dbReference type="Proteomes" id="UP000564885"/>
    </source>
</evidence>
<dbReference type="Gene3D" id="2.60.120.1440">
    <property type="match status" value="1"/>
</dbReference>
<dbReference type="AlphaFoldDB" id="A0A849IFW2"/>
<dbReference type="EMBL" id="JABEPP010000007">
    <property type="protein sequence ID" value="NNM75105.1"/>
    <property type="molecule type" value="Genomic_DNA"/>
</dbReference>
<dbReference type="Pfam" id="PF04773">
    <property type="entry name" value="FecR"/>
    <property type="match status" value="1"/>
</dbReference>
<evidence type="ECO:0000313" key="3">
    <source>
        <dbReference type="EMBL" id="NNM75105.1"/>
    </source>
</evidence>
<feature type="signal peptide" evidence="1">
    <location>
        <begin position="1"/>
        <end position="19"/>
    </location>
</feature>
<organism evidence="3 4">
    <name type="scientific">Enterovirga aerilata</name>
    <dbReference type="NCBI Taxonomy" id="2730920"/>
    <lineage>
        <taxon>Bacteria</taxon>
        <taxon>Pseudomonadati</taxon>
        <taxon>Pseudomonadota</taxon>
        <taxon>Alphaproteobacteria</taxon>
        <taxon>Hyphomicrobiales</taxon>
        <taxon>Methylobacteriaceae</taxon>
        <taxon>Enterovirga</taxon>
    </lineage>
</organism>
<evidence type="ECO:0000259" key="2">
    <source>
        <dbReference type="Pfam" id="PF04773"/>
    </source>
</evidence>
<keyword evidence="4" id="KW-1185">Reference proteome</keyword>
<sequence>MSGLALAACAIACAGPAAAQGRGCTVTSYADPPRETLSCPDGLTITAEGGAAYRLRNRNGRPEGLDLTSKGVLVEVPPGRRGGFQIQTPHAIASVRGTVWAVEVAPERSSVFVQTGTVAVNRPGGPAVTLQAGDGVDVGPGADPLEVRRWGRERALLFLGRFGR</sequence>
<evidence type="ECO:0000256" key="1">
    <source>
        <dbReference type="SAM" id="SignalP"/>
    </source>
</evidence>